<dbReference type="EMBL" id="LKAJ02000001">
    <property type="protein sequence ID" value="MCS5712226.1"/>
    <property type="molecule type" value="Genomic_DNA"/>
</dbReference>
<evidence type="ECO:0000259" key="3">
    <source>
        <dbReference type="Pfam" id="PF07859"/>
    </source>
</evidence>
<feature type="domain" description="Alpha/beta hydrolase fold-3" evidence="3">
    <location>
        <begin position="76"/>
        <end position="283"/>
    </location>
</feature>
<dbReference type="PANTHER" id="PTHR48081:SF8">
    <property type="entry name" value="ALPHA_BETA HYDROLASE FOLD-3 DOMAIN-CONTAINING PROTEIN-RELATED"/>
    <property type="match status" value="1"/>
</dbReference>
<comment type="similarity">
    <text evidence="1">Belongs to the 'GDXG' lipolytic enzyme family.</text>
</comment>
<dbReference type="RefSeq" id="WP_075067022.1">
    <property type="nucleotide sequence ID" value="NZ_LKAJ02000001.1"/>
</dbReference>
<keyword evidence="6" id="KW-1185">Reference proteome</keyword>
<organism evidence="4">
    <name type="scientific">Candidatus Berkiella aquae</name>
    <dbReference type="NCBI Taxonomy" id="295108"/>
    <lineage>
        <taxon>Bacteria</taxon>
        <taxon>Pseudomonadati</taxon>
        <taxon>Pseudomonadota</taxon>
        <taxon>Gammaproteobacteria</taxon>
        <taxon>Candidatus Berkiellales</taxon>
        <taxon>Candidatus Berkiellaceae</taxon>
        <taxon>Candidatus Berkiella</taxon>
    </lineage>
</organism>
<dbReference type="InterPro" id="IPR050300">
    <property type="entry name" value="GDXG_lipolytic_enzyme"/>
</dbReference>
<reference evidence="4" key="1">
    <citation type="submission" date="2015-09" db="EMBL/GenBank/DDBJ databases">
        <title>Draft Genome Sequences of Two Novel Amoeba-resistant Intranuclear Bacteria, Candidatus Berkiella cookevillensis and Candidatus Berkiella aquae.</title>
        <authorList>
            <person name="Mehari Y.T."/>
            <person name="Arivett B.A."/>
            <person name="Farone A.L."/>
            <person name="Gunderson J.H."/>
            <person name="Farone M.B."/>
        </authorList>
    </citation>
    <scope>NUCLEOTIDE SEQUENCE [LARGE SCALE GENOMIC DNA]</scope>
    <source>
        <strain evidence="4">HT99</strain>
    </source>
</reference>
<proteinExistence type="inferred from homology"/>
<evidence type="ECO:0000313" key="6">
    <source>
        <dbReference type="Proteomes" id="UP000051497"/>
    </source>
</evidence>
<dbReference type="PROSITE" id="PS01173">
    <property type="entry name" value="LIPASE_GDXG_HIS"/>
    <property type="match status" value="1"/>
</dbReference>
<dbReference type="GO" id="GO:0106435">
    <property type="term" value="F:carboxylesterase activity"/>
    <property type="evidence" value="ECO:0007669"/>
    <property type="project" value="UniProtKB-EC"/>
</dbReference>
<dbReference type="Proteomes" id="UP000051497">
    <property type="component" value="Unassembled WGS sequence"/>
</dbReference>
<evidence type="ECO:0000256" key="1">
    <source>
        <dbReference type="ARBA" id="ARBA00010515"/>
    </source>
</evidence>
<accession>A0A0Q9YV39</accession>
<gene>
    <name evidence="4" type="primary">nlhH_5</name>
    <name evidence="5" type="ORF">HT99x_012355</name>
    <name evidence="4" type="ORF">HT99x_02410</name>
</gene>
<dbReference type="STRING" id="295108.HT99x_02410"/>
<dbReference type="PANTHER" id="PTHR48081">
    <property type="entry name" value="AB HYDROLASE SUPERFAMILY PROTEIN C4A8.06C"/>
    <property type="match status" value="1"/>
</dbReference>
<dbReference type="OrthoDB" id="9806180at2"/>
<sequence>MAIDNSFIEFLKTCAQQPDLSEFTPVQNRERFKANTNVVYSEALARIKTEDKEIKANDHAIPIRHYYLSEKKAPCLIWFHGGGFVMGSIAGYDLICRKIANAANISVISVDYRLAPEHKFPAAIEDAYMVVHEVIQNAELFNVDKNNIYVGGASVGATLATVTCLIMRDQGHTGTIKHQLLMMPVINDDFSTHSYQLYGENYFLTKKSMQYFMNHYINNESDLLNPYCLPGKAKNLQSLPPAMIVTAECDPLRDAGEQYATRLKNEGNQVDYYNYPGLFHGFTSMIPSNAFAEKSFDKIITDFARVIIK</sequence>
<comment type="caution">
    <text evidence="4">The sequence shown here is derived from an EMBL/GenBank/DDBJ whole genome shotgun (WGS) entry which is preliminary data.</text>
</comment>
<dbReference type="InterPro" id="IPR002168">
    <property type="entry name" value="Lipase_GDXG_HIS_AS"/>
</dbReference>
<keyword evidence="2 4" id="KW-0378">Hydrolase</keyword>
<evidence type="ECO:0000256" key="2">
    <source>
        <dbReference type="ARBA" id="ARBA00022801"/>
    </source>
</evidence>
<dbReference type="InterPro" id="IPR013094">
    <property type="entry name" value="AB_hydrolase_3"/>
</dbReference>
<reference evidence="5" key="2">
    <citation type="journal article" date="2016" name="Genome Announc.">
        <title>Draft Genome Sequences of Two Novel Amoeba-Resistant Intranuclear Bacteria, 'Candidatus Berkiella cookevillensis' and 'Candidatus Berkiella aquae'.</title>
        <authorList>
            <person name="Mehari Y.T."/>
            <person name="Arivett B.A."/>
            <person name="Farone A.L."/>
            <person name="Gunderson J.H."/>
            <person name="Farone M.B."/>
        </authorList>
    </citation>
    <scope>NUCLEOTIDE SEQUENCE</scope>
    <source>
        <strain evidence="5">HT99</strain>
    </source>
</reference>
<dbReference type="InterPro" id="IPR029058">
    <property type="entry name" value="AB_hydrolase_fold"/>
</dbReference>
<dbReference type="EC" id="3.1.1.1" evidence="4"/>
<dbReference type="EMBL" id="LKAJ01000011">
    <property type="protein sequence ID" value="KRG20481.1"/>
    <property type="molecule type" value="Genomic_DNA"/>
</dbReference>
<name>A0A0Q9YV39_9GAMM</name>
<reference evidence="5" key="3">
    <citation type="submission" date="2021-06" db="EMBL/GenBank/DDBJ databases">
        <title>Genomic Description and Analysis of Intracellular Bacteria, Candidatus Berkiella cookevillensis and Candidatus Berkiella aquae.</title>
        <authorList>
            <person name="Kidane D.T."/>
            <person name="Mehari Y.T."/>
            <person name="Rice F.C."/>
            <person name="Arivett B.A."/>
            <person name="Farone A.L."/>
            <person name="Berk S.G."/>
            <person name="Farone M.B."/>
        </authorList>
    </citation>
    <scope>NUCLEOTIDE SEQUENCE</scope>
    <source>
        <strain evidence="5">HT99</strain>
    </source>
</reference>
<dbReference type="SUPFAM" id="SSF53474">
    <property type="entry name" value="alpha/beta-Hydrolases"/>
    <property type="match status" value="1"/>
</dbReference>
<evidence type="ECO:0000313" key="4">
    <source>
        <dbReference type="EMBL" id="KRG20481.1"/>
    </source>
</evidence>
<dbReference type="AlphaFoldDB" id="A0A0Q9YV39"/>
<protein>
    <submittedName>
        <fullName evidence="5">Alpha/beta hydrolase</fullName>
    </submittedName>
    <submittedName>
        <fullName evidence="4">Carboxylesterase NlhH</fullName>
        <ecNumber evidence="4">3.1.1.1</ecNumber>
    </submittedName>
</protein>
<evidence type="ECO:0000313" key="5">
    <source>
        <dbReference type="EMBL" id="MCS5712226.1"/>
    </source>
</evidence>
<dbReference type="Pfam" id="PF07859">
    <property type="entry name" value="Abhydrolase_3"/>
    <property type="match status" value="1"/>
</dbReference>
<dbReference type="Gene3D" id="3.40.50.1820">
    <property type="entry name" value="alpha/beta hydrolase"/>
    <property type="match status" value="1"/>
</dbReference>